<organism evidence="15">
    <name type="scientific">Phallusia mammillata</name>
    <dbReference type="NCBI Taxonomy" id="59560"/>
    <lineage>
        <taxon>Eukaryota</taxon>
        <taxon>Metazoa</taxon>
        <taxon>Chordata</taxon>
        <taxon>Tunicata</taxon>
        <taxon>Ascidiacea</taxon>
        <taxon>Phlebobranchia</taxon>
        <taxon>Ascidiidae</taxon>
        <taxon>Phallusia</taxon>
    </lineage>
</organism>
<evidence type="ECO:0000256" key="10">
    <source>
        <dbReference type="ARBA" id="ARBA00056975"/>
    </source>
</evidence>
<dbReference type="EMBL" id="LR783557">
    <property type="protein sequence ID" value="CAB3227492.1"/>
    <property type="molecule type" value="mRNA"/>
</dbReference>
<reference evidence="15" key="1">
    <citation type="submission" date="2020-04" db="EMBL/GenBank/DDBJ databases">
        <authorList>
            <person name="Neveu A P."/>
        </authorList>
    </citation>
    <scope>NUCLEOTIDE SEQUENCE</scope>
    <source>
        <tissue evidence="15">Whole embryo</tissue>
    </source>
</reference>
<feature type="domain" description="EF-hand" evidence="14">
    <location>
        <begin position="61"/>
        <end position="96"/>
    </location>
</feature>
<keyword evidence="4 13" id="KW-0732">Signal</keyword>
<evidence type="ECO:0000259" key="14">
    <source>
        <dbReference type="PROSITE" id="PS50222"/>
    </source>
</evidence>
<evidence type="ECO:0000256" key="11">
    <source>
        <dbReference type="ARBA" id="ARBA00063143"/>
    </source>
</evidence>
<evidence type="ECO:0000256" key="9">
    <source>
        <dbReference type="ARBA" id="ARBA00023186"/>
    </source>
</evidence>
<feature type="domain" description="EF-hand" evidence="14">
    <location>
        <begin position="225"/>
        <end position="260"/>
    </location>
</feature>
<feature type="domain" description="EF-hand" evidence="14">
    <location>
        <begin position="184"/>
        <end position="219"/>
    </location>
</feature>
<keyword evidence="5" id="KW-0677">Repeat</keyword>
<dbReference type="GO" id="GO:0015031">
    <property type="term" value="P:protein transport"/>
    <property type="evidence" value="ECO:0007669"/>
    <property type="project" value="UniProtKB-ARBA"/>
</dbReference>
<dbReference type="Pfam" id="PF13499">
    <property type="entry name" value="EF-hand_7"/>
    <property type="match status" value="1"/>
</dbReference>
<feature type="domain" description="EF-hand" evidence="14">
    <location>
        <begin position="262"/>
        <end position="297"/>
    </location>
</feature>
<keyword evidence="7" id="KW-0106">Calcium</keyword>
<evidence type="ECO:0000256" key="6">
    <source>
        <dbReference type="ARBA" id="ARBA00022824"/>
    </source>
</evidence>
<proteinExistence type="evidence at transcript level"/>
<evidence type="ECO:0000256" key="3">
    <source>
        <dbReference type="ARBA" id="ARBA00022723"/>
    </source>
</evidence>
<dbReference type="SUPFAM" id="SSF47473">
    <property type="entry name" value="EF-hand"/>
    <property type="match status" value="2"/>
</dbReference>
<dbReference type="InterPro" id="IPR002048">
    <property type="entry name" value="EF_hand_dom"/>
</dbReference>
<dbReference type="GO" id="GO:0005788">
    <property type="term" value="C:endoplasmic reticulum lumen"/>
    <property type="evidence" value="ECO:0007669"/>
    <property type="project" value="UniProtKB-SubCell"/>
</dbReference>
<dbReference type="CDD" id="cd16226">
    <property type="entry name" value="EFh_CREC_Calumenin_like"/>
    <property type="match status" value="1"/>
</dbReference>
<dbReference type="PANTHER" id="PTHR10827">
    <property type="entry name" value="RETICULOCALBIN"/>
    <property type="match status" value="1"/>
</dbReference>
<evidence type="ECO:0000313" key="15">
    <source>
        <dbReference type="EMBL" id="CAB3227492.1"/>
    </source>
</evidence>
<name>A0A6F9D8F7_9ASCI</name>
<dbReference type="PROSITE" id="PS50222">
    <property type="entry name" value="EF_HAND_2"/>
    <property type="match status" value="5"/>
</dbReference>
<dbReference type="Pfam" id="PF13202">
    <property type="entry name" value="EF-hand_5"/>
    <property type="match status" value="2"/>
</dbReference>
<keyword evidence="6" id="KW-0256">Endoplasmic reticulum</keyword>
<dbReference type="GO" id="GO:0005509">
    <property type="term" value="F:calcium ion binding"/>
    <property type="evidence" value="ECO:0007669"/>
    <property type="project" value="InterPro"/>
</dbReference>
<dbReference type="InterPro" id="IPR011992">
    <property type="entry name" value="EF-hand-dom_pair"/>
</dbReference>
<evidence type="ECO:0000256" key="1">
    <source>
        <dbReference type="ARBA" id="ARBA00004319"/>
    </source>
</evidence>
<dbReference type="InterPro" id="IPR018247">
    <property type="entry name" value="EF_Hand_1_Ca_BS"/>
</dbReference>
<comment type="function">
    <text evidence="10">Probable molecular chaperone assisting protein biosynthesis and transport in the endoplasmic reticulum. Required for the proper biosynthesis and transport of pulmonary surfactant-associated protein A/SP-A, pulmonary surfactant-associated protein D/SP-D and the lipid transporter ABCA3. By regulating both the proper expression and the degradation through the endoplasmic reticulum-associated protein degradation pathway of these proteins plays a crucial role in pulmonary surfactant homeostasis. Has an anti-fibrotic activity by negatively regulating the secretion of type I and type III collagens. This calcium-binding protein also transiently associates with immature PCSK6 and regulates its secretion.</text>
</comment>
<dbReference type="PROSITE" id="PS00018">
    <property type="entry name" value="EF_HAND_1"/>
    <property type="match status" value="5"/>
</dbReference>
<feature type="chain" id="PRO_5026300900" description="Reticulocalbin-3" evidence="13">
    <location>
        <begin position="18"/>
        <end position="312"/>
    </location>
</feature>
<keyword evidence="9" id="KW-0143">Chaperone</keyword>
<dbReference type="SMART" id="SM00054">
    <property type="entry name" value="EFh"/>
    <property type="match status" value="4"/>
</dbReference>
<gene>
    <name evidence="15" type="primary">Calu-001</name>
</gene>
<evidence type="ECO:0000256" key="7">
    <source>
        <dbReference type="ARBA" id="ARBA00022837"/>
    </source>
</evidence>
<comment type="subcellular location">
    <subcellularLocation>
        <location evidence="1">Endoplasmic reticulum lumen</location>
    </subcellularLocation>
</comment>
<comment type="subunit">
    <text evidence="11">Interacts with PCSK6 (immature form including the propeptide); probably involved in the maturation and the secretion of PCSK6.</text>
</comment>
<evidence type="ECO:0000256" key="12">
    <source>
        <dbReference type="ARBA" id="ARBA00072696"/>
    </source>
</evidence>
<evidence type="ECO:0000256" key="13">
    <source>
        <dbReference type="SAM" id="SignalP"/>
    </source>
</evidence>
<comment type="similarity">
    <text evidence="2">Belongs to the CREC family.</text>
</comment>
<dbReference type="FunFam" id="1.10.238.10:FF:000104">
    <property type="entry name" value="calumenin isoform X1"/>
    <property type="match status" value="1"/>
</dbReference>
<dbReference type="Gene3D" id="1.10.238.10">
    <property type="entry name" value="EF-hand"/>
    <property type="match status" value="3"/>
</dbReference>
<feature type="domain" description="EF-hand" evidence="14">
    <location>
        <begin position="97"/>
        <end position="132"/>
    </location>
</feature>
<evidence type="ECO:0000256" key="5">
    <source>
        <dbReference type="ARBA" id="ARBA00022737"/>
    </source>
</evidence>
<dbReference type="PANTHER" id="PTHR10827:SF52">
    <property type="entry name" value="IP16409P"/>
    <property type="match status" value="1"/>
</dbReference>
<evidence type="ECO:0000256" key="4">
    <source>
        <dbReference type="ARBA" id="ARBA00022729"/>
    </source>
</evidence>
<evidence type="ECO:0000256" key="8">
    <source>
        <dbReference type="ARBA" id="ARBA00023180"/>
    </source>
</evidence>
<dbReference type="AlphaFoldDB" id="A0A6F9D8F7"/>
<protein>
    <recommendedName>
        <fullName evidence="12">Reticulocalbin-3</fullName>
    </recommendedName>
</protein>
<accession>A0A6F9D8F7</accession>
<keyword evidence="3" id="KW-0479">Metal-binding</keyword>
<feature type="signal peptide" evidence="13">
    <location>
        <begin position="1"/>
        <end position="17"/>
    </location>
</feature>
<keyword evidence="8" id="KW-0325">Glycoprotein</keyword>
<evidence type="ECO:0000256" key="2">
    <source>
        <dbReference type="ARBA" id="ARBA00006431"/>
    </source>
</evidence>
<sequence length="312" mass="36564">MTSVYLLVFIFVGFAQAGVPNHDRVVDQALSDEPKDSPEYDHEAFLGSERAAEFKKLDPQESERRLGVLADKIDKDGDGKVDEKELEEWITFTQARYVNEDSTRQLDTYDKNKDGKVHWDEYKETSYGFLREEDLKEDSENKFSYNKMIARDERRWNAADTDDDRILTEEEFAHFLHPEDFVRMRDIVARETLEDIDKDGDGFIDVEEYLGDMFNEEEGGEKPVWIDSEREQFVQFRDKDKDGKMDVDEVKAWIFPQTQEEHVKMEVKHLIEEADDNKDGALTRDEFMAHHDTFVGSQATDFGEVLARHDEF</sequence>